<dbReference type="STRING" id="333140.AWW68_19560"/>
<organism evidence="1 2">
    <name type="scientific">Roseivirga spongicola</name>
    <dbReference type="NCBI Taxonomy" id="333140"/>
    <lineage>
        <taxon>Bacteria</taxon>
        <taxon>Pseudomonadati</taxon>
        <taxon>Bacteroidota</taxon>
        <taxon>Cytophagia</taxon>
        <taxon>Cytophagales</taxon>
        <taxon>Roseivirgaceae</taxon>
        <taxon>Roseivirga</taxon>
    </lineage>
</organism>
<protein>
    <submittedName>
        <fullName evidence="1">Uncharacterized protein</fullName>
    </submittedName>
</protein>
<gene>
    <name evidence="1" type="ORF">AWW68_19560</name>
</gene>
<evidence type="ECO:0000313" key="1">
    <source>
        <dbReference type="EMBL" id="KYG76388.1"/>
    </source>
</evidence>
<accession>A0A150XCE9</accession>
<evidence type="ECO:0000313" key="2">
    <source>
        <dbReference type="Proteomes" id="UP000075606"/>
    </source>
</evidence>
<dbReference type="Proteomes" id="UP000075606">
    <property type="component" value="Unassembled WGS sequence"/>
</dbReference>
<comment type="caution">
    <text evidence="1">The sequence shown here is derived from an EMBL/GenBank/DDBJ whole genome shotgun (WGS) entry which is preliminary data.</text>
</comment>
<proteinExistence type="predicted"/>
<reference evidence="1 2" key="1">
    <citation type="submission" date="2016-01" db="EMBL/GenBank/DDBJ databases">
        <title>Genome sequencing of Roseivirga spongicola UST030701-084.</title>
        <authorList>
            <person name="Selvaratnam C."/>
            <person name="Thevarajoo S."/>
            <person name="Goh K.M."/>
            <person name="Ee R."/>
            <person name="Chan K.-G."/>
            <person name="Chong C.S."/>
        </authorList>
    </citation>
    <scope>NUCLEOTIDE SEQUENCE [LARGE SCALE GENOMIC DNA]</scope>
    <source>
        <strain evidence="1 2">UST030701-084</strain>
    </source>
</reference>
<name>A0A150XCE9_9BACT</name>
<sequence>MVNKNMEPQQALVRLSQILKTTEHVRLPYNLGAEVNECIIHLQTALIELKKLKEDTTKT</sequence>
<keyword evidence="2" id="KW-1185">Reference proteome</keyword>
<dbReference type="AlphaFoldDB" id="A0A150XCE9"/>
<dbReference type="EMBL" id="LRPC01000007">
    <property type="protein sequence ID" value="KYG76388.1"/>
    <property type="molecule type" value="Genomic_DNA"/>
</dbReference>